<dbReference type="Proteomes" id="UP000724584">
    <property type="component" value="Unassembled WGS sequence"/>
</dbReference>
<accession>A0ACB7NVI2</accession>
<dbReference type="EMBL" id="JAGIZQ010000007">
    <property type="protein sequence ID" value="KAH6617410.1"/>
    <property type="molecule type" value="Genomic_DNA"/>
</dbReference>
<proteinExistence type="predicted"/>
<evidence type="ECO:0000313" key="2">
    <source>
        <dbReference type="Proteomes" id="UP000724584"/>
    </source>
</evidence>
<gene>
    <name evidence="1" type="ORF">F5144DRAFT_499402</name>
</gene>
<organism evidence="1 2">
    <name type="scientific">Chaetomium tenue</name>
    <dbReference type="NCBI Taxonomy" id="1854479"/>
    <lineage>
        <taxon>Eukaryota</taxon>
        <taxon>Fungi</taxon>
        <taxon>Dikarya</taxon>
        <taxon>Ascomycota</taxon>
        <taxon>Pezizomycotina</taxon>
        <taxon>Sordariomycetes</taxon>
        <taxon>Sordariomycetidae</taxon>
        <taxon>Sordariales</taxon>
        <taxon>Chaetomiaceae</taxon>
        <taxon>Chaetomium</taxon>
    </lineage>
</organism>
<keyword evidence="2" id="KW-1185">Reference proteome</keyword>
<reference evidence="1 2" key="1">
    <citation type="journal article" date="2021" name="Nat. Commun.">
        <title>Genetic determinants of endophytism in the Arabidopsis root mycobiome.</title>
        <authorList>
            <person name="Mesny F."/>
            <person name="Miyauchi S."/>
            <person name="Thiergart T."/>
            <person name="Pickel B."/>
            <person name="Atanasova L."/>
            <person name="Karlsson M."/>
            <person name="Huettel B."/>
            <person name="Barry K.W."/>
            <person name="Haridas S."/>
            <person name="Chen C."/>
            <person name="Bauer D."/>
            <person name="Andreopoulos W."/>
            <person name="Pangilinan J."/>
            <person name="LaButti K."/>
            <person name="Riley R."/>
            <person name="Lipzen A."/>
            <person name="Clum A."/>
            <person name="Drula E."/>
            <person name="Henrissat B."/>
            <person name="Kohler A."/>
            <person name="Grigoriev I.V."/>
            <person name="Martin F.M."/>
            <person name="Hacquard S."/>
        </authorList>
    </citation>
    <scope>NUCLEOTIDE SEQUENCE [LARGE SCALE GENOMIC DNA]</scope>
    <source>
        <strain evidence="1 2">MPI-SDFR-AT-0079</strain>
    </source>
</reference>
<protein>
    <submittedName>
        <fullName evidence="1">Peptidase S8/S53 domain-containing protein</fullName>
    </submittedName>
</protein>
<evidence type="ECO:0000313" key="1">
    <source>
        <dbReference type="EMBL" id="KAH6617410.1"/>
    </source>
</evidence>
<name>A0ACB7NVI2_9PEZI</name>
<sequence>MSLHRALLLCALFFSEVLLAASASPRTLTAIHKRAPPTHNGWTQGARADQDLVVPVQIDLAESSSSKSADALASLSDPSSATFGRYWSALDVTRAFALPQGKIKAVLDWVEQAADLPRAEIRLSPCLCRIDFNLTVRALEAWLETEYFTYAHKASGETSLACSEYHVPEALLDSIDFIVPTVFPVQDTVVPTLLNIDHHVGPPISLGNSGRRGLSKRQRQLDCNQFNTPQCIRDWYGFPSRNASYPIHPNNTFGIYQPAAVAWLAKDLDQYFDMFKPQLSGARPEMQRIDGGHHDGETFKSIYHHIEPNLDFQYAMPLTFPQPVMNIQVGDKYVAGNLNNMLAAYDDYYCDQLDPEIDPQWPNPLAPSDGYQSLDCGTHTPPKVISVSYAWAEAGFPQDYLRRQCDEYLKLGLMGITVIAGTGDEGTVGRHTACDDPAATTNGQRRPFHVSFPASCPWVTAVGGTMKNLAASNSTTTPPHRETVYVKPNVTSSTGGFSAVFSAPRYQTRVTGAYLAAERRQLRCRNITDLFDPRGRGVPDIAALATDYLIALNGEFMKVHGTSASVPVVAAMIAMVNNERLLVGKGPVGFINPVLYKHPEVFEDVAHGENTGCEAGQGFRAIEGWDAATGLGSPSYERLLALFMSLP</sequence>
<comment type="caution">
    <text evidence="1">The sequence shown here is derived from an EMBL/GenBank/DDBJ whole genome shotgun (WGS) entry which is preliminary data.</text>
</comment>